<organism evidence="1 2">
    <name type="scientific">Pangasius djambal</name>
    <dbReference type="NCBI Taxonomy" id="1691987"/>
    <lineage>
        <taxon>Eukaryota</taxon>
        <taxon>Metazoa</taxon>
        <taxon>Chordata</taxon>
        <taxon>Craniata</taxon>
        <taxon>Vertebrata</taxon>
        <taxon>Euteleostomi</taxon>
        <taxon>Actinopterygii</taxon>
        <taxon>Neopterygii</taxon>
        <taxon>Teleostei</taxon>
        <taxon>Ostariophysi</taxon>
        <taxon>Siluriformes</taxon>
        <taxon>Pangasiidae</taxon>
        <taxon>Pangasius</taxon>
    </lineage>
</organism>
<reference evidence="1" key="1">
    <citation type="submission" date="2020-02" db="EMBL/GenBank/DDBJ databases">
        <title>Genome sequencing of the panga catfish, Pangasius djambal.</title>
        <authorList>
            <person name="Wen M."/>
            <person name="Zahm M."/>
            <person name="Roques C."/>
            <person name="Cabau C."/>
            <person name="Klopp C."/>
            <person name="Donnadieu C."/>
            <person name="Jouanno E."/>
            <person name="Avarre J.-C."/>
            <person name="Campet M."/>
            <person name="Ha T."/>
            <person name="Dugue R."/>
            <person name="Lampietro C."/>
            <person name="Louis A."/>
            <person name="Herpin A."/>
            <person name="Echchiki A."/>
            <person name="Berthelot C."/>
            <person name="Parey E."/>
            <person name="Roest-Crollius H."/>
            <person name="Braasch I."/>
            <person name="Postlethwait J.H."/>
            <person name="Bobe J."/>
            <person name="Montfort J."/>
            <person name="Bouchez O."/>
            <person name="Begum T."/>
            <person name="Schartl M."/>
            <person name="Gustiano R."/>
            <person name="Guiguen Y."/>
        </authorList>
    </citation>
    <scope>NUCLEOTIDE SEQUENCE</scope>
    <source>
        <strain evidence="1">Pdj_M5554</strain>
    </source>
</reference>
<accession>A0ACC5ZJF0</accession>
<dbReference type="EMBL" id="CM041000">
    <property type="protein sequence ID" value="MCJ8748020.1"/>
    <property type="molecule type" value="Genomic_DNA"/>
</dbReference>
<dbReference type="Proteomes" id="UP000830395">
    <property type="component" value="Chromosome 26"/>
</dbReference>
<name>A0ACC5ZJF0_9TELE</name>
<comment type="caution">
    <text evidence="1">The sequence shown here is derived from an EMBL/GenBank/DDBJ whole genome shotgun (WGS) entry which is preliminary data.</text>
</comment>
<keyword evidence="2" id="KW-1185">Reference proteome</keyword>
<protein>
    <submittedName>
        <fullName evidence="1">Uncharacterized protein</fullName>
    </submittedName>
</protein>
<evidence type="ECO:0000313" key="2">
    <source>
        <dbReference type="Proteomes" id="UP000830395"/>
    </source>
</evidence>
<proteinExistence type="predicted"/>
<evidence type="ECO:0000313" key="1">
    <source>
        <dbReference type="EMBL" id="MCJ8748020.1"/>
    </source>
</evidence>
<gene>
    <name evidence="1" type="ORF">PDJAM_G00160080</name>
</gene>
<sequence>MKMRCCVLLVLFLQCLGGLSLPLFELSSKADEALRMALDEINARYARPHLYRVSKATVTRVVPLGTNMYDMMLKFGIRETECRKGSGIDPQGCAYRRGFFVLEAGCHIRTRLTERLTNIVSFKCSPAQSSSSESSEEVWTGWHYDLNRLARRDPVPSTASPSSDVAPGRRGVHEDLSNHLE</sequence>